<comment type="caution">
    <text evidence="2">The sequence shown here is derived from an EMBL/GenBank/DDBJ whole genome shotgun (WGS) entry which is preliminary data.</text>
</comment>
<name>A0A5J9VS92_9POAL</name>
<dbReference type="Pfam" id="PF20680">
    <property type="entry name" value="DUF6817"/>
    <property type="match status" value="1"/>
</dbReference>
<dbReference type="AlphaFoldDB" id="A0A5J9VS92"/>
<dbReference type="PANTHER" id="PTHR37391:SF12">
    <property type="entry name" value="OS02G0828500 PROTEIN"/>
    <property type="match status" value="1"/>
</dbReference>
<dbReference type="Gramene" id="TVU39272">
    <property type="protein sequence ID" value="TVU39272"/>
    <property type="gene ID" value="EJB05_12683"/>
</dbReference>
<evidence type="ECO:0000313" key="2">
    <source>
        <dbReference type="EMBL" id="TVU39272.1"/>
    </source>
</evidence>
<dbReference type="EMBL" id="RWGY01000007">
    <property type="protein sequence ID" value="TVU39272.1"/>
    <property type="molecule type" value="Genomic_DNA"/>
</dbReference>
<dbReference type="InterPro" id="IPR011990">
    <property type="entry name" value="TPR-like_helical_dom_sf"/>
</dbReference>
<dbReference type="SUPFAM" id="SSF48452">
    <property type="entry name" value="TPR-like"/>
    <property type="match status" value="1"/>
</dbReference>
<dbReference type="InterPro" id="IPR049202">
    <property type="entry name" value="DUF6817"/>
</dbReference>
<organism evidence="2 3">
    <name type="scientific">Eragrostis curvula</name>
    <name type="common">weeping love grass</name>
    <dbReference type="NCBI Taxonomy" id="38414"/>
    <lineage>
        <taxon>Eukaryota</taxon>
        <taxon>Viridiplantae</taxon>
        <taxon>Streptophyta</taxon>
        <taxon>Embryophyta</taxon>
        <taxon>Tracheophyta</taxon>
        <taxon>Spermatophyta</taxon>
        <taxon>Magnoliopsida</taxon>
        <taxon>Liliopsida</taxon>
        <taxon>Poales</taxon>
        <taxon>Poaceae</taxon>
        <taxon>PACMAD clade</taxon>
        <taxon>Chloridoideae</taxon>
        <taxon>Eragrostideae</taxon>
        <taxon>Eragrostidinae</taxon>
        <taxon>Eragrostis</taxon>
    </lineage>
</organism>
<feature type="domain" description="DUF6817" evidence="1">
    <location>
        <begin position="39"/>
        <end position="124"/>
    </location>
</feature>
<accession>A0A5J9VS92</accession>
<protein>
    <recommendedName>
        <fullName evidence="1">DUF6817 domain-containing protein</fullName>
    </recommendedName>
</protein>
<feature type="non-terminal residue" evidence="2">
    <location>
        <position position="1"/>
    </location>
</feature>
<evidence type="ECO:0000259" key="1">
    <source>
        <dbReference type="Pfam" id="PF20680"/>
    </source>
</evidence>
<evidence type="ECO:0000313" key="3">
    <source>
        <dbReference type="Proteomes" id="UP000324897"/>
    </source>
</evidence>
<gene>
    <name evidence="2" type="ORF">EJB05_12683</name>
</gene>
<dbReference type="Proteomes" id="UP000324897">
    <property type="component" value="Chromosome 4"/>
</dbReference>
<sequence length="423" mass="47140">MAASGDAEQTSLVVEELLAAARPFLRDELGEAESSLVSVLRSAGAGEHYHKHGTFLEHLVHVHRVLRLWGAPDAVALCALFHSSYSNSYVNLAIFPPDTGRGRVRAVVGAAADRLVHLFCVVPRQQLIHDDLQLRYTDQELREHLAASQASLDAAARARRGGSEPEPCDDGWRRKLRSLVPAGGVVAKHIQTGEPVVLSRRVLAVFVLMIIADSGEHHTDYHDKLFRNQDGRFDFRGDNPEALWPGTVKPGLWTSTMSRLAAVYNLMARDDHQLLSESEKDDALVGELVIPPKAARDLYWEAICSDDDHDHDDGENKNNHNKMVEALLRESIAKNPFVGEPHLVLAQVLLNAGRYDEAHAQAERGLQLLLQWGISWDKRMSWEGWVSWARVMRDKAKLRHWLTSKWGIINLGLVDGVLNANAP</sequence>
<dbReference type="OrthoDB" id="2306007at2759"/>
<dbReference type="PANTHER" id="PTHR37391">
    <property type="entry name" value="E3 UBIQUITIN-PROTEIN LIGASE"/>
    <property type="match status" value="1"/>
</dbReference>
<reference evidence="2 3" key="1">
    <citation type="journal article" date="2019" name="Sci. Rep.">
        <title>A high-quality genome of Eragrostis curvula grass provides insights into Poaceae evolution and supports new strategies to enhance forage quality.</title>
        <authorList>
            <person name="Carballo J."/>
            <person name="Santos B.A.C.M."/>
            <person name="Zappacosta D."/>
            <person name="Garbus I."/>
            <person name="Selva J.P."/>
            <person name="Gallo C.A."/>
            <person name="Diaz A."/>
            <person name="Albertini E."/>
            <person name="Caccamo M."/>
            <person name="Echenique V."/>
        </authorList>
    </citation>
    <scope>NUCLEOTIDE SEQUENCE [LARGE SCALE GENOMIC DNA]</scope>
    <source>
        <strain evidence="3">cv. Victoria</strain>
        <tissue evidence="2">Leaf</tissue>
    </source>
</reference>
<proteinExistence type="predicted"/>
<keyword evidence="3" id="KW-1185">Reference proteome</keyword>